<sequence length="198" mass="20567">MDRLVAASSCNERRSFGSPKGRYDRIPGRSFAAAPPASGALQQRATNEAAAVIGVDWNKRRLGGLRTGRRYIGVADPVGAPGRRREGAGGRPAGPPISTLGGGIDRLISATSAAPRSTPLPNRSLLGRAIGGVPNSTRPSRHTSIPSRLVNYATLLAIECPLNSSNSIALPTSSPDGLLPSTPPGRLANAVPLPRLTW</sequence>
<feature type="compositionally biased region" description="Basic and acidic residues" evidence="1">
    <location>
        <begin position="11"/>
        <end position="23"/>
    </location>
</feature>
<dbReference type="Proteomes" id="UP000887566">
    <property type="component" value="Unplaced"/>
</dbReference>
<reference evidence="3" key="1">
    <citation type="submission" date="2022-11" db="UniProtKB">
        <authorList>
            <consortium name="WormBaseParasite"/>
        </authorList>
    </citation>
    <scope>IDENTIFICATION</scope>
</reference>
<organism evidence="2 3">
    <name type="scientific">Plectus sambesii</name>
    <dbReference type="NCBI Taxonomy" id="2011161"/>
    <lineage>
        <taxon>Eukaryota</taxon>
        <taxon>Metazoa</taxon>
        <taxon>Ecdysozoa</taxon>
        <taxon>Nematoda</taxon>
        <taxon>Chromadorea</taxon>
        <taxon>Plectida</taxon>
        <taxon>Plectina</taxon>
        <taxon>Plectoidea</taxon>
        <taxon>Plectidae</taxon>
        <taxon>Plectus</taxon>
    </lineage>
</organism>
<name>A0A914UY14_9BILA</name>
<accession>A0A914UY14</accession>
<evidence type="ECO:0000313" key="3">
    <source>
        <dbReference type="WBParaSite" id="PSAMB.scaffold1305size33180.g12406.t2"/>
    </source>
</evidence>
<evidence type="ECO:0000313" key="2">
    <source>
        <dbReference type="Proteomes" id="UP000887566"/>
    </source>
</evidence>
<dbReference type="WBParaSite" id="PSAMB.scaffold1305size33180.g12406.t2">
    <property type="protein sequence ID" value="PSAMB.scaffold1305size33180.g12406.t2"/>
    <property type="gene ID" value="PSAMB.scaffold1305size33180.g12406"/>
</dbReference>
<feature type="region of interest" description="Disordered" evidence="1">
    <location>
        <begin position="1"/>
        <end position="23"/>
    </location>
</feature>
<feature type="region of interest" description="Disordered" evidence="1">
    <location>
        <begin position="76"/>
        <end position="100"/>
    </location>
</feature>
<dbReference type="AlphaFoldDB" id="A0A914UY14"/>
<protein>
    <submittedName>
        <fullName evidence="3">Uncharacterized protein</fullName>
    </submittedName>
</protein>
<keyword evidence="2" id="KW-1185">Reference proteome</keyword>
<evidence type="ECO:0000256" key="1">
    <source>
        <dbReference type="SAM" id="MobiDB-lite"/>
    </source>
</evidence>
<proteinExistence type="predicted"/>